<organism evidence="2 3">
    <name type="scientific">Crossiella cryophila</name>
    <dbReference type="NCBI Taxonomy" id="43355"/>
    <lineage>
        <taxon>Bacteria</taxon>
        <taxon>Bacillati</taxon>
        <taxon>Actinomycetota</taxon>
        <taxon>Actinomycetes</taxon>
        <taxon>Pseudonocardiales</taxon>
        <taxon>Pseudonocardiaceae</taxon>
        <taxon>Crossiella</taxon>
    </lineage>
</organism>
<sequence length="256" mass="27401">MSGQALIDPARLLDVLENEGELLAVCAAEADLTSTVPAWPRRTLGEAVRAAALGYRLALSWLRTGAPPLLTSEEDEPDDPLPDQVRAGLRALVGELAGHDPYAPCPTWWPADSSYGFWRRRMAHESTLHRVDAQSAAGSPLLEIAPEFAVDGVDEALQLWLGYRLGRLGITGPQRGTVGLRTGGHAWLVHTGPEGTVAERVSATEAAGADGLVTGEPMSVYLWLWGRVPDRTVTLEGSRDATAQLWALLRLATTAG</sequence>
<dbReference type="Proteomes" id="UP000533598">
    <property type="component" value="Unassembled WGS sequence"/>
</dbReference>
<accession>A0A7W7C912</accession>
<dbReference type="InterPro" id="IPR024344">
    <property type="entry name" value="MDMPI_metal-binding"/>
</dbReference>
<dbReference type="GO" id="GO:0046872">
    <property type="term" value="F:metal ion binding"/>
    <property type="evidence" value="ECO:0007669"/>
    <property type="project" value="InterPro"/>
</dbReference>
<evidence type="ECO:0000313" key="3">
    <source>
        <dbReference type="Proteomes" id="UP000533598"/>
    </source>
</evidence>
<evidence type="ECO:0000259" key="1">
    <source>
        <dbReference type="Pfam" id="PF11716"/>
    </source>
</evidence>
<evidence type="ECO:0000313" key="2">
    <source>
        <dbReference type="EMBL" id="MBB4676721.1"/>
    </source>
</evidence>
<dbReference type="PANTHER" id="PTHR40758">
    <property type="entry name" value="CONSERVED PROTEIN"/>
    <property type="match status" value="1"/>
</dbReference>
<feature type="domain" description="Mycothiol-dependent maleylpyruvate isomerase metal-binding" evidence="1">
    <location>
        <begin position="67"/>
        <end position="134"/>
    </location>
</feature>
<reference evidence="2 3" key="1">
    <citation type="submission" date="2020-08" db="EMBL/GenBank/DDBJ databases">
        <title>Sequencing the genomes of 1000 actinobacteria strains.</title>
        <authorList>
            <person name="Klenk H.-P."/>
        </authorList>
    </citation>
    <scope>NUCLEOTIDE SEQUENCE [LARGE SCALE GENOMIC DNA]</scope>
    <source>
        <strain evidence="2 3">DSM 44230</strain>
    </source>
</reference>
<name>A0A7W7C912_9PSEU</name>
<comment type="caution">
    <text evidence="2">The sequence shown here is derived from an EMBL/GenBank/DDBJ whole genome shotgun (WGS) entry which is preliminary data.</text>
</comment>
<protein>
    <recommendedName>
        <fullName evidence="1">Mycothiol-dependent maleylpyruvate isomerase metal-binding domain-containing protein</fullName>
    </recommendedName>
</protein>
<dbReference type="PANTHER" id="PTHR40758:SF1">
    <property type="entry name" value="CONSERVED PROTEIN"/>
    <property type="match status" value="1"/>
</dbReference>
<proteinExistence type="predicted"/>
<gene>
    <name evidence="2" type="ORF">HNR67_002839</name>
</gene>
<keyword evidence="3" id="KW-1185">Reference proteome</keyword>
<dbReference type="GO" id="GO:0005886">
    <property type="term" value="C:plasma membrane"/>
    <property type="evidence" value="ECO:0007669"/>
    <property type="project" value="TreeGrafter"/>
</dbReference>
<dbReference type="AlphaFoldDB" id="A0A7W7C912"/>
<dbReference type="Pfam" id="PF11716">
    <property type="entry name" value="MDMPI_N"/>
    <property type="match status" value="1"/>
</dbReference>
<dbReference type="RefSeq" id="WP_185002507.1">
    <property type="nucleotide sequence ID" value="NZ_BAAAUI010000068.1"/>
</dbReference>
<dbReference type="EMBL" id="JACHMH010000001">
    <property type="protein sequence ID" value="MBB4676721.1"/>
    <property type="molecule type" value="Genomic_DNA"/>
</dbReference>